<organism evidence="2 3">
    <name type="scientific">Streptomyces pseudogriseolus</name>
    <name type="common">Streptomyces gancidicus</name>
    <name type="synonym">Streptomyces rubiginosus</name>
    <dbReference type="NCBI Taxonomy" id="36817"/>
    <lineage>
        <taxon>Bacteria</taxon>
        <taxon>Bacillati</taxon>
        <taxon>Actinomycetota</taxon>
        <taxon>Actinomycetes</taxon>
        <taxon>Kitasatosporales</taxon>
        <taxon>Streptomycetaceae</taxon>
        <taxon>Streptomyces</taxon>
        <taxon>Streptomyces pseudogriseolus group</taxon>
    </lineage>
</organism>
<sequence length="355" mass="37963">MAEQKPSAATRPIQGVQRSATPSGVTHVRTCPSGQYVVVGNHLAQHRELSLTAIGLATHIFSVPEGTPVDIRSLTERFPEGRDRIAFALRELEAHGYLRRVREHTEDGRLATRTYAHHTPVDAASAASAAVAEPARSVVRRPAAGRARTRHTVEAVGDETPQEDDQAVAEPVVTAGPTVLTARVAPAPVEPGPTIPDLAVPGPTVPDLTIPETPPHAAPRSGPLHEKAVALLAGLRRADERLTLSLREVHRLAPAVVDWLERGVGPAALRHTLTADLPVVMKYPAGVLAYRLRELLPPPLPAVPDLPPPPTAAAHRPHPLQDCDGCDRVFRAPEPGRCRDCRQAQATGERAVYAA</sequence>
<comment type="caution">
    <text evidence="2">The sequence shown here is derived from an EMBL/GenBank/DDBJ whole genome shotgun (WGS) entry which is preliminary data.</text>
</comment>
<evidence type="ECO:0000313" key="2">
    <source>
        <dbReference type="EMBL" id="GGS53065.1"/>
    </source>
</evidence>
<dbReference type="EMBL" id="BMTX01000009">
    <property type="protein sequence ID" value="GGS53065.1"/>
    <property type="molecule type" value="Genomic_DNA"/>
</dbReference>
<reference evidence="3" key="1">
    <citation type="journal article" date="2019" name="Int. J. Syst. Evol. Microbiol.">
        <title>The Global Catalogue of Microorganisms (GCM) 10K type strain sequencing project: providing services to taxonomists for standard genome sequencing and annotation.</title>
        <authorList>
            <consortium name="The Broad Institute Genomics Platform"/>
            <consortium name="The Broad Institute Genome Sequencing Center for Infectious Disease"/>
            <person name="Wu L."/>
            <person name="Ma J."/>
        </authorList>
    </citation>
    <scope>NUCLEOTIDE SEQUENCE [LARGE SCALE GENOMIC DNA]</scope>
    <source>
        <strain evidence="3">JCM 4416</strain>
    </source>
</reference>
<protein>
    <submittedName>
        <fullName evidence="2">DNA-binding protein</fullName>
    </submittedName>
</protein>
<feature type="region of interest" description="Disordered" evidence="1">
    <location>
        <begin position="1"/>
        <end position="25"/>
    </location>
</feature>
<gene>
    <name evidence="2" type="ORF">GCM10010285_35910</name>
</gene>
<feature type="region of interest" description="Disordered" evidence="1">
    <location>
        <begin position="126"/>
        <end position="166"/>
    </location>
</feature>
<dbReference type="Proteomes" id="UP000597853">
    <property type="component" value="Unassembled WGS sequence"/>
</dbReference>
<keyword evidence="2" id="KW-0238">DNA-binding</keyword>
<feature type="compositionally biased region" description="Acidic residues" evidence="1">
    <location>
        <begin position="156"/>
        <end position="166"/>
    </location>
</feature>
<accession>A0ABQ2T4W2</accession>
<evidence type="ECO:0000256" key="1">
    <source>
        <dbReference type="SAM" id="MobiDB-lite"/>
    </source>
</evidence>
<keyword evidence="3" id="KW-1185">Reference proteome</keyword>
<name>A0ABQ2T4W2_STREZ</name>
<dbReference type="GO" id="GO:0003677">
    <property type="term" value="F:DNA binding"/>
    <property type="evidence" value="ECO:0007669"/>
    <property type="project" value="UniProtKB-KW"/>
</dbReference>
<feature type="compositionally biased region" description="Low complexity" evidence="1">
    <location>
        <begin position="126"/>
        <end position="146"/>
    </location>
</feature>
<evidence type="ECO:0000313" key="3">
    <source>
        <dbReference type="Proteomes" id="UP000597853"/>
    </source>
</evidence>
<proteinExistence type="predicted"/>